<comment type="caution">
    <text evidence="1">The sequence shown here is derived from an EMBL/GenBank/DDBJ whole genome shotgun (WGS) entry which is preliminary data.</text>
</comment>
<dbReference type="Proteomes" id="UP000708208">
    <property type="component" value="Unassembled WGS sequence"/>
</dbReference>
<keyword evidence="2" id="KW-1185">Reference proteome</keyword>
<accession>A0A8J2P2B4</accession>
<evidence type="ECO:0000313" key="2">
    <source>
        <dbReference type="Proteomes" id="UP000708208"/>
    </source>
</evidence>
<evidence type="ECO:0000313" key="1">
    <source>
        <dbReference type="EMBL" id="CAG7722941.1"/>
    </source>
</evidence>
<proteinExistence type="predicted"/>
<dbReference type="AlphaFoldDB" id="A0A8J2P2B4"/>
<reference evidence="1" key="1">
    <citation type="submission" date="2021-06" db="EMBL/GenBank/DDBJ databases">
        <authorList>
            <person name="Hodson N. C."/>
            <person name="Mongue J. A."/>
            <person name="Jaron S. K."/>
        </authorList>
    </citation>
    <scope>NUCLEOTIDE SEQUENCE</scope>
</reference>
<sequence>MQYKTGIVIENRNNRAEIILEERGFPPKLAYFKPDQYLMKDHQHRLDILRNRHFIVHSFALKLHVVRDTNGEPIGGMGYKFVKTFIEYYNSTFDFSHEGAKNNRQMRNGSWNGFIGALADSRADIAIWFGNTETRHPYVDITTPAINLPLVFFTPLPRASVKCNSSVLFQIFGRKKYWHEDVFSIYFTQLEHVPETPEELWKMQQYQIRYLSFPGAACDLFFSHAKSSMYLDIKNKMKYFPLSSTIQSMMETALVPKTAQL</sequence>
<organism evidence="1 2">
    <name type="scientific">Allacma fusca</name>
    <dbReference type="NCBI Taxonomy" id="39272"/>
    <lineage>
        <taxon>Eukaryota</taxon>
        <taxon>Metazoa</taxon>
        <taxon>Ecdysozoa</taxon>
        <taxon>Arthropoda</taxon>
        <taxon>Hexapoda</taxon>
        <taxon>Collembola</taxon>
        <taxon>Symphypleona</taxon>
        <taxon>Sminthuridae</taxon>
        <taxon>Allacma</taxon>
    </lineage>
</organism>
<dbReference type="EMBL" id="CAJVCH010093852">
    <property type="protein sequence ID" value="CAG7722941.1"/>
    <property type="molecule type" value="Genomic_DNA"/>
</dbReference>
<gene>
    <name evidence="1" type="ORF">AFUS01_LOCUS12050</name>
</gene>
<dbReference type="OrthoDB" id="6364239at2759"/>
<evidence type="ECO:0008006" key="3">
    <source>
        <dbReference type="Google" id="ProtNLM"/>
    </source>
</evidence>
<name>A0A8J2P2B4_9HEXA</name>
<protein>
    <recommendedName>
        <fullName evidence="3">Ionotropic glutamate receptor L-glutamate and glycine-binding domain-containing protein</fullName>
    </recommendedName>
</protein>